<name>A0A1D6ENW4_MAIZE</name>
<proteinExistence type="predicted"/>
<accession>A0A1D6ENW4</accession>
<organism evidence="1">
    <name type="scientific">Zea mays</name>
    <name type="common">Maize</name>
    <dbReference type="NCBI Taxonomy" id="4577"/>
    <lineage>
        <taxon>Eukaryota</taxon>
        <taxon>Viridiplantae</taxon>
        <taxon>Streptophyta</taxon>
        <taxon>Embryophyta</taxon>
        <taxon>Tracheophyta</taxon>
        <taxon>Spermatophyta</taxon>
        <taxon>Magnoliopsida</taxon>
        <taxon>Liliopsida</taxon>
        <taxon>Poales</taxon>
        <taxon>Poaceae</taxon>
        <taxon>PACMAD clade</taxon>
        <taxon>Panicoideae</taxon>
        <taxon>Andropogonodae</taxon>
        <taxon>Andropogoneae</taxon>
        <taxon>Tripsacinae</taxon>
        <taxon>Zea</taxon>
    </lineage>
</organism>
<dbReference type="EMBL" id="CM007648">
    <property type="protein sequence ID" value="ONM21485.1"/>
    <property type="molecule type" value="Genomic_DNA"/>
</dbReference>
<evidence type="ECO:0000313" key="1">
    <source>
        <dbReference type="EMBL" id="ONM21485.1"/>
    </source>
</evidence>
<dbReference type="AlphaFoldDB" id="A0A1D6ENW4"/>
<gene>
    <name evidence="1" type="ORF">ZEAMMB73_Zm00001d005573</name>
</gene>
<protein>
    <submittedName>
        <fullName evidence="1">Mediator of RNA polymerase II transcription subunit 25</fullName>
    </submittedName>
</protein>
<reference evidence="1" key="1">
    <citation type="submission" date="2015-12" db="EMBL/GenBank/DDBJ databases">
        <title>Update maize B73 reference genome by single molecule sequencing technologies.</title>
        <authorList>
            <consortium name="Maize Genome Sequencing Project"/>
            <person name="Ware D."/>
        </authorList>
    </citation>
    <scope>NUCLEOTIDE SEQUENCE [LARGE SCALE GENOMIC DNA]</scope>
    <source>
        <tissue evidence="1">Seedling</tissue>
    </source>
</reference>
<sequence>MPGLGFRRSNGFDGWWWEVAIGRCHGRWVSAISRHAVGQSGGGAMADVPRVDSTTAMREDMEAICVAKSPSWRWTSARAVVIAANSDGWRATEAAVSASSDPGISDTRLVGLPRLRRLYEWLMVGGRRVRGCRADAWPRVQVQQWI</sequence>